<reference evidence="2" key="1">
    <citation type="submission" date="2023-04" db="EMBL/GenBank/DDBJ databases">
        <title>Phytophthora fragariaefolia NBRC 109709.</title>
        <authorList>
            <person name="Ichikawa N."/>
            <person name="Sato H."/>
            <person name="Tonouchi N."/>
        </authorList>
    </citation>
    <scope>NUCLEOTIDE SEQUENCE</scope>
    <source>
        <strain evidence="2">NBRC 109709</strain>
    </source>
</reference>
<dbReference type="InterPro" id="IPR036397">
    <property type="entry name" value="RNaseH_sf"/>
</dbReference>
<dbReference type="EMBL" id="BSXT01007489">
    <property type="protein sequence ID" value="GMF63774.1"/>
    <property type="molecule type" value="Genomic_DNA"/>
</dbReference>
<proteinExistence type="predicted"/>
<dbReference type="GO" id="GO:0003676">
    <property type="term" value="F:nucleic acid binding"/>
    <property type="evidence" value="ECO:0007669"/>
    <property type="project" value="InterPro"/>
</dbReference>
<organism evidence="2 3">
    <name type="scientific">Phytophthora fragariaefolia</name>
    <dbReference type="NCBI Taxonomy" id="1490495"/>
    <lineage>
        <taxon>Eukaryota</taxon>
        <taxon>Sar</taxon>
        <taxon>Stramenopiles</taxon>
        <taxon>Oomycota</taxon>
        <taxon>Peronosporomycetes</taxon>
        <taxon>Peronosporales</taxon>
        <taxon>Peronosporaceae</taxon>
        <taxon>Phytophthora</taxon>
    </lineage>
</organism>
<dbReference type="GO" id="GO:0004523">
    <property type="term" value="F:RNA-DNA hybrid ribonuclease activity"/>
    <property type="evidence" value="ECO:0007669"/>
    <property type="project" value="InterPro"/>
</dbReference>
<dbReference type="PANTHER" id="PTHR47723">
    <property type="entry name" value="OS05G0353850 PROTEIN"/>
    <property type="match status" value="1"/>
</dbReference>
<dbReference type="PROSITE" id="PS50879">
    <property type="entry name" value="RNASE_H_1"/>
    <property type="match status" value="1"/>
</dbReference>
<evidence type="ECO:0000259" key="1">
    <source>
        <dbReference type="PROSITE" id="PS50879"/>
    </source>
</evidence>
<accession>A0A9W6YGR1</accession>
<evidence type="ECO:0000313" key="2">
    <source>
        <dbReference type="EMBL" id="GMF63774.1"/>
    </source>
</evidence>
<dbReference type="Proteomes" id="UP001165121">
    <property type="component" value="Unassembled WGS sequence"/>
</dbReference>
<comment type="caution">
    <text evidence="2">The sequence shown here is derived from an EMBL/GenBank/DDBJ whole genome shotgun (WGS) entry which is preliminary data.</text>
</comment>
<name>A0A9W6YGR1_9STRA</name>
<dbReference type="AlphaFoldDB" id="A0A9W6YGR1"/>
<dbReference type="InterPro" id="IPR002156">
    <property type="entry name" value="RNaseH_domain"/>
</dbReference>
<dbReference type="Pfam" id="PF13456">
    <property type="entry name" value="RVT_3"/>
    <property type="match status" value="1"/>
</dbReference>
<evidence type="ECO:0000313" key="3">
    <source>
        <dbReference type="Proteomes" id="UP001165121"/>
    </source>
</evidence>
<dbReference type="Gene3D" id="3.30.420.10">
    <property type="entry name" value="Ribonuclease H-like superfamily/Ribonuclease H"/>
    <property type="match status" value="1"/>
</dbReference>
<keyword evidence="3" id="KW-1185">Reference proteome</keyword>
<gene>
    <name evidence="2" type="ORF">Pfra01_002779200</name>
</gene>
<protein>
    <submittedName>
        <fullName evidence="2">Unnamed protein product</fullName>
    </submittedName>
</protein>
<dbReference type="PANTHER" id="PTHR47723:SF4">
    <property type="entry name" value="PENTATRICOPEPTIDE REPEAT-CONTAINING-LIKE PROTEIN"/>
    <property type="match status" value="1"/>
</dbReference>
<sequence>MNRMRLWAGTEAGYRCQAETCCNDDHSGAMHMAWSCPESKAFWRELRRQWGWKENETAQAKEEEIQDIFGFQLTRMPQWLVEWGQIVQKENWEDLHRTAEGMWVIGAAITLTAIWRRNEDRVHHDGQQMQPLKEAIMVTAGAIREAYKSGVVRIGFFDGGSRGNPGPGGSGSVVIQLGGQAANDSIVWAAAIALGNPGTTNNVAEFMKLHRLLARAVPKGWSRLHVVGDSAMILRMMRHRKAPKSKRLMHWFNVTSRLADMCRVASWSHHYIWHNKMADWLANHAMDWKRSVEEKYLVGGQQVRLRGGLEGHVEGYKVTSVGTNMNVGSKTNPGVGAGWGAAGATATPTNGNGNYGATVSSSATATGKNIKITDIRTRFMPSQL</sequence>
<feature type="domain" description="RNase H type-1" evidence="1">
    <location>
        <begin position="149"/>
        <end position="287"/>
    </location>
</feature>
<dbReference type="InterPro" id="IPR012337">
    <property type="entry name" value="RNaseH-like_sf"/>
</dbReference>
<dbReference type="InterPro" id="IPR053151">
    <property type="entry name" value="RNase_H-like"/>
</dbReference>
<dbReference type="OrthoDB" id="165880at2759"/>
<dbReference type="SUPFAM" id="SSF53098">
    <property type="entry name" value="Ribonuclease H-like"/>
    <property type="match status" value="1"/>
</dbReference>